<sequence length="391" mass="43764">MVGEWSEGVTRGNGTTGDANDSGGDEITSHHNHIPTVAEYSKAMGIYHTVLVSVAACTALLLYLLYALQVHHTLLHVHNAFRKHVLWITMSCPFMSLMAVVEVLVPRAHKVCKALKVTYLSLTLSHFMDLTIALFANEEAMLAKLSDKQINLHVGPLCCCCLCLPSPAVTKTRLRWVRWVLWQMPYTQVVYFVVEIIWTIANTDHFGRLVSNFNMVWITLLRFVTIIAGIYGLNILLALTRHALDHYGYQRKSFSLKVLVLATQLQSFFLDVLSSFSVFPCLSPYIPSKVFGQTLESGLYIPEMLLIGLYTWRTYANLQLETTTKDQEEGSNAVPALDKGSDAPTHEIQSSVPATSNTNVDSSSNAFFLPFMYPTSSFPPVLPSTFRRYSV</sequence>
<reference evidence="7 8" key="1">
    <citation type="submission" date="2023-03" db="EMBL/GenBank/DDBJ databases">
        <title>High-quality genome of Scylla paramamosain provides insights in environmental adaptation.</title>
        <authorList>
            <person name="Zhang L."/>
        </authorList>
    </citation>
    <scope>NUCLEOTIDE SEQUENCE [LARGE SCALE GENOMIC DNA]</scope>
    <source>
        <strain evidence="7">LZ_2023a</strain>
        <tissue evidence="7">Muscle</tissue>
    </source>
</reference>
<name>A0AAW0SUE3_SCYPA</name>
<proteinExistence type="predicted"/>
<dbReference type="PANTHER" id="PTHR23423">
    <property type="entry name" value="ORGANIC SOLUTE TRANSPORTER-RELATED"/>
    <property type="match status" value="1"/>
</dbReference>
<evidence type="ECO:0000256" key="3">
    <source>
        <dbReference type="ARBA" id="ARBA00022989"/>
    </source>
</evidence>
<dbReference type="GO" id="GO:0016020">
    <property type="term" value="C:membrane"/>
    <property type="evidence" value="ECO:0007669"/>
    <property type="project" value="UniProtKB-SubCell"/>
</dbReference>
<feature type="transmembrane region" description="Helical" evidence="6">
    <location>
        <begin position="86"/>
        <end position="105"/>
    </location>
</feature>
<dbReference type="EMBL" id="JARAKH010000044">
    <property type="protein sequence ID" value="KAK8378668.1"/>
    <property type="molecule type" value="Genomic_DNA"/>
</dbReference>
<keyword evidence="3 6" id="KW-1133">Transmembrane helix</keyword>
<feature type="transmembrane region" description="Helical" evidence="6">
    <location>
        <begin position="258"/>
        <end position="279"/>
    </location>
</feature>
<evidence type="ECO:0000256" key="1">
    <source>
        <dbReference type="ARBA" id="ARBA00004141"/>
    </source>
</evidence>
<dbReference type="Pfam" id="PF03619">
    <property type="entry name" value="Solute_trans_a"/>
    <property type="match status" value="1"/>
</dbReference>
<evidence type="ECO:0000256" key="5">
    <source>
        <dbReference type="SAM" id="MobiDB-lite"/>
    </source>
</evidence>
<comment type="subcellular location">
    <subcellularLocation>
        <location evidence="1">Membrane</location>
        <topology evidence="1">Multi-pass membrane protein</topology>
    </subcellularLocation>
</comment>
<evidence type="ECO:0000313" key="7">
    <source>
        <dbReference type="EMBL" id="KAK8378668.1"/>
    </source>
</evidence>
<feature type="region of interest" description="Disordered" evidence="5">
    <location>
        <begin position="324"/>
        <end position="359"/>
    </location>
</feature>
<feature type="compositionally biased region" description="Polar residues" evidence="5">
    <location>
        <begin position="347"/>
        <end position="359"/>
    </location>
</feature>
<accession>A0AAW0SUE3</accession>
<keyword evidence="2 6" id="KW-0812">Transmembrane</keyword>
<keyword evidence="8" id="KW-1185">Reference proteome</keyword>
<gene>
    <name evidence="7" type="ORF">O3P69_009397</name>
</gene>
<evidence type="ECO:0000313" key="8">
    <source>
        <dbReference type="Proteomes" id="UP001487740"/>
    </source>
</evidence>
<evidence type="ECO:0000256" key="6">
    <source>
        <dbReference type="SAM" id="Phobius"/>
    </source>
</evidence>
<evidence type="ECO:0000256" key="2">
    <source>
        <dbReference type="ARBA" id="ARBA00022692"/>
    </source>
</evidence>
<feature type="region of interest" description="Disordered" evidence="5">
    <location>
        <begin position="1"/>
        <end position="28"/>
    </location>
</feature>
<protein>
    <recommendedName>
        <fullName evidence="9">Organic solute transporter alpha-like protein</fullName>
    </recommendedName>
</protein>
<feature type="transmembrane region" description="Helical" evidence="6">
    <location>
        <begin position="213"/>
        <end position="237"/>
    </location>
</feature>
<evidence type="ECO:0000256" key="4">
    <source>
        <dbReference type="ARBA" id="ARBA00023136"/>
    </source>
</evidence>
<evidence type="ECO:0008006" key="9">
    <source>
        <dbReference type="Google" id="ProtNLM"/>
    </source>
</evidence>
<comment type="caution">
    <text evidence="7">The sequence shown here is derived from an EMBL/GenBank/DDBJ whole genome shotgun (WGS) entry which is preliminary data.</text>
</comment>
<keyword evidence="4 6" id="KW-0472">Membrane</keyword>
<dbReference type="InterPro" id="IPR005178">
    <property type="entry name" value="Ostalpha/TMEM184C"/>
</dbReference>
<feature type="transmembrane region" description="Helical" evidence="6">
    <location>
        <begin position="46"/>
        <end position="66"/>
    </location>
</feature>
<feature type="transmembrane region" description="Helical" evidence="6">
    <location>
        <begin position="180"/>
        <end position="201"/>
    </location>
</feature>
<organism evidence="7 8">
    <name type="scientific">Scylla paramamosain</name>
    <name type="common">Mud crab</name>
    <dbReference type="NCBI Taxonomy" id="85552"/>
    <lineage>
        <taxon>Eukaryota</taxon>
        <taxon>Metazoa</taxon>
        <taxon>Ecdysozoa</taxon>
        <taxon>Arthropoda</taxon>
        <taxon>Crustacea</taxon>
        <taxon>Multicrustacea</taxon>
        <taxon>Malacostraca</taxon>
        <taxon>Eumalacostraca</taxon>
        <taxon>Eucarida</taxon>
        <taxon>Decapoda</taxon>
        <taxon>Pleocyemata</taxon>
        <taxon>Brachyura</taxon>
        <taxon>Eubrachyura</taxon>
        <taxon>Portunoidea</taxon>
        <taxon>Portunidae</taxon>
        <taxon>Portuninae</taxon>
        <taxon>Scylla</taxon>
    </lineage>
</organism>
<dbReference type="SMART" id="SM01417">
    <property type="entry name" value="Solute_trans_a"/>
    <property type="match status" value="1"/>
</dbReference>
<dbReference type="AlphaFoldDB" id="A0AAW0SUE3"/>
<dbReference type="Proteomes" id="UP001487740">
    <property type="component" value="Unassembled WGS sequence"/>
</dbReference>